<protein>
    <submittedName>
        <fullName evidence="4">Polysaccharide deacetylase family protein</fullName>
    </submittedName>
</protein>
<dbReference type="InterPro" id="IPR013207">
    <property type="entry name" value="LGFP"/>
</dbReference>
<evidence type="ECO:0000313" key="5">
    <source>
        <dbReference type="Proteomes" id="UP001442841"/>
    </source>
</evidence>
<evidence type="ECO:0000256" key="1">
    <source>
        <dbReference type="ARBA" id="ARBA00022723"/>
    </source>
</evidence>
<organism evidence="4 5">
    <name type="scientific">Ammonicoccus fulvus</name>
    <dbReference type="NCBI Taxonomy" id="3138240"/>
    <lineage>
        <taxon>Bacteria</taxon>
        <taxon>Bacillati</taxon>
        <taxon>Actinomycetota</taxon>
        <taxon>Actinomycetes</taxon>
        <taxon>Propionibacteriales</taxon>
        <taxon>Propionibacteriaceae</taxon>
        <taxon>Ammonicoccus</taxon>
    </lineage>
</organism>
<dbReference type="InterPro" id="IPR002509">
    <property type="entry name" value="NODB_dom"/>
</dbReference>
<feature type="domain" description="NodB homology" evidence="3">
    <location>
        <begin position="257"/>
        <end position="433"/>
    </location>
</feature>
<name>A0ABZ3FRC8_9ACTN</name>
<dbReference type="PANTHER" id="PTHR10587:SF133">
    <property type="entry name" value="CHITIN DEACETYLASE 1-RELATED"/>
    <property type="match status" value="1"/>
</dbReference>
<dbReference type="PANTHER" id="PTHR10587">
    <property type="entry name" value="GLYCOSYL TRANSFERASE-RELATED"/>
    <property type="match status" value="1"/>
</dbReference>
<dbReference type="InterPro" id="IPR011330">
    <property type="entry name" value="Glyco_hydro/deAcase_b/a-brl"/>
</dbReference>
<dbReference type="EMBL" id="CP154795">
    <property type="protein sequence ID" value="XAN07161.1"/>
    <property type="molecule type" value="Genomic_DNA"/>
</dbReference>
<dbReference type="PROSITE" id="PS51677">
    <property type="entry name" value="NODB"/>
    <property type="match status" value="1"/>
</dbReference>
<evidence type="ECO:0000259" key="3">
    <source>
        <dbReference type="PROSITE" id="PS51677"/>
    </source>
</evidence>
<dbReference type="Proteomes" id="UP001442841">
    <property type="component" value="Chromosome"/>
</dbReference>
<dbReference type="CDD" id="cd10954">
    <property type="entry name" value="CE4_CtAXE_like"/>
    <property type="match status" value="1"/>
</dbReference>
<dbReference type="RefSeq" id="WP_425308612.1">
    <property type="nucleotide sequence ID" value="NZ_CP154795.1"/>
</dbReference>
<keyword evidence="2" id="KW-0378">Hydrolase</keyword>
<accession>A0ABZ3FRC8</accession>
<evidence type="ECO:0000256" key="2">
    <source>
        <dbReference type="ARBA" id="ARBA00022801"/>
    </source>
</evidence>
<reference evidence="4 5" key="1">
    <citation type="submission" date="2024-04" db="EMBL/GenBank/DDBJ databases">
        <title>Isolation of an actinomycete strain from pig manure.</title>
        <authorList>
            <person name="Gong T."/>
            <person name="Yu Z."/>
            <person name="An M."/>
            <person name="Wei C."/>
            <person name="Yang W."/>
            <person name="Liu L."/>
        </authorList>
    </citation>
    <scope>NUCLEOTIDE SEQUENCE [LARGE SCALE GENOMIC DNA]</scope>
    <source>
        <strain evidence="4 5">ZF39</strain>
    </source>
</reference>
<gene>
    <name evidence="4" type="ORF">AADG42_07600</name>
</gene>
<keyword evidence="5" id="KW-1185">Reference proteome</keyword>
<dbReference type="SUPFAM" id="SSF88713">
    <property type="entry name" value="Glycoside hydrolase/deacetylase"/>
    <property type="match status" value="1"/>
</dbReference>
<dbReference type="Pfam" id="PF01522">
    <property type="entry name" value="Polysacc_deac_1"/>
    <property type="match status" value="1"/>
</dbReference>
<dbReference type="InterPro" id="IPR050248">
    <property type="entry name" value="Polysacc_deacetylase_ArnD"/>
</dbReference>
<evidence type="ECO:0000313" key="4">
    <source>
        <dbReference type="EMBL" id="XAN07161.1"/>
    </source>
</evidence>
<dbReference type="Gene3D" id="3.20.20.370">
    <property type="entry name" value="Glycoside hydrolase/deacetylase"/>
    <property type="match status" value="1"/>
</dbReference>
<dbReference type="Pfam" id="PF08310">
    <property type="entry name" value="LGFP"/>
    <property type="match status" value="3"/>
</dbReference>
<sequence>MPRSSSRLVGVAAILLLLASLLIPLRAHSAPPVVGAIGEEWQRSRTLVGEPLETELCGLRNGGCAQRFERGSIYWSPATGAQHIRGAIRDVWGANGWENGMSGYPTSGEFCGLLDGGCGQRFQNGNIYFSPRLGTYRVFGAIFDGWSRLGWERSTIGYPAAGEACGLPGGGCFQRFGNGFMYWSPASGSYAVLGRIYDHWASTGWERGRYGYPTSNENCRTEGGVRICDQSYQGGRITWRSDRGIVTPAGVDCAVMRCVALTYDDGPGVHTNRLLDTLGRENARATFFMVGTNVSSNPATVRRMRDMGMELGNHSVNHPDLTGLSSSQVSYQLGDTQRRIREASGVTPTFMRPPYGARNSTVDAVARDQRLGVALWSVDTLDWRDRNSSIVTQRVLDQARPGAIILMHDIHGTTVDAAPAIVRGLKDRGYTLVTMSELVGSAQPGRVYLQR</sequence>
<keyword evidence="1" id="KW-0479">Metal-binding</keyword>
<proteinExistence type="predicted"/>